<organism evidence="2 3">
    <name type="scientific">Glaciecola petra</name>
    <dbReference type="NCBI Taxonomy" id="3075602"/>
    <lineage>
        <taxon>Bacteria</taxon>
        <taxon>Pseudomonadati</taxon>
        <taxon>Pseudomonadota</taxon>
        <taxon>Gammaproteobacteria</taxon>
        <taxon>Alteromonadales</taxon>
        <taxon>Alteromonadaceae</taxon>
        <taxon>Glaciecola</taxon>
    </lineage>
</organism>
<dbReference type="PANTHER" id="PTHR11138">
    <property type="entry name" value="METHIONYL-TRNA FORMYLTRANSFERASE"/>
    <property type="match status" value="1"/>
</dbReference>
<comment type="caution">
    <text evidence="2">The sequence shown here is derived from an EMBL/GenBank/DDBJ whole genome shotgun (WGS) entry which is preliminary data.</text>
</comment>
<reference evidence="2 3" key="1">
    <citation type="submission" date="2023-09" db="EMBL/GenBank/DDBJ databases">
        <authorList>
            <person name="Rey-Velasco X."/>
        </authorList>
    </citation>
    <scope>NUCLEOTIDE SEQUENCE [LARGE SCALE GENOMIC DNA]</scope>
    <source>
        <strain evidence="2 3">P117</strain>
    </source>
</reference>
<evidence type="ECO:0000313" key="3">
    <source>
        <dbReference type="Proteomes" id="UP001253545"/>
    </source>
</evidence>
<keyword evidence="3" id="KW-1185">Reference proteome</keyword>
<dbReference type="RefSeq" id="WP_311367156.1">
    <property type="nucleotide sequence ID" value="NZ_JAVRHX010000001.1"/>
</dbReference>
<gene>
    <name evidence="2" type="ORF">RM552_02190</name>
</gene>
<protein>
    <submittedName>
        <fullName evidence="2">Formyltransferase family protein</fullName>
    </submittedName>
</protein>
<sequence>MGKRAIILCSSIEHPVYPYLLQWQQNNELGKQVSIINDKAQISAGTEFLFLVSCSQIINADLRAKFKHVLVLHASDLPRGRGWSPHIWDVLAGKDNITISLLEAQDQVDTGDIWRKISIPLSGTELYDEINHLLFESELELIEWALNNAEYVQPQSQAIAINEGEDDLAMQASYYPKRIPEDSLIDIDKSIAEQFDLLRVCDPQRFPAYFDYKGQRYTLAIKKTTQD</sequence>
<dbReference type="Gene3D" id="3.40.50.12230">
    <property type="match status" value="1"/>
</dbReference>
<evidence type="ECO:0000313" key="2">
    <source>
        <dbReference type="EMBL" id="MDT0593651.1"/>
    </source>
</evidence>
<proteinExistence type="predicted"/>
<dbReference type="InterPro" id="IPR036477">
    <property type="entry name" value="Formyl_transf_N_sf"/>
</dbReference>
<dbReference type="SUPFAM" id="SSF53328">
    <property type="entry name" value="Formyltransferase"/>
    <property type="match status" value="1"/>
</dbReference>
<dbReference type="InterPro" id="IPR002376">
    <property type="entry name" value="Formyl_transf_N"/>
</dbReference>
<dbReference type="Pfam" id="PF00551">
    <property type="entry name" value="Formyl_trans_N"/>
    <property type="match status" value="1"/>
</dbReference>
<dbReference type="PANTHER" id="PTHR11138:SF5">
    <property type="entry name" value="METHIONYL-TRNA FORMYLTRANSFERASE, MITOCHONDRIAL"/>
    <property type="match status" value="1"/>
</dbReference>
<accession>A0ABU2ZN15</accession>
<dbReference type="Proteomes" id="UP001253545">
    <property type="component" value="Unassembled WGS sequence"/>
</dbReference>
<feature type="domain" description="Formyl transferase N-terminal" evidence="1">
    <location>
        <begin position="43"/>
        <end position="137"/>
    </location>
</feature>
<evidence type="ECO:0000259" key="1">
    <source>
        <dbReference type="Pfam" id="PF00551"/>
    </source>
</evidence>
<name>A0ABU2ZN15_9ALTE</name>
<dbReference type="EMBL" id="JAVRHX010000001">
    <property type="protein sequence ID" value="MDT0593651.1"/>
    <property type="molecule type" value="Genomic_DNA"/>
</dbReference>